<evidence type="ECO:0000313" key="4">
    <source>
        <dbReference type="EMBL" id="KAG3220893.1"/>
    </source>
</evidence>
<dbReference type="AlphaFoldDB" id="A0A8T1I9C6"/>
<dbReference type="EMBL" id="RCMV01000242">
    <property type="protein sequence ID" value="KAG3220893.1"/>
    <property type="molecule type" value="Genomic_DNA"/>
</dbReference>
<accession>A0A8T1I9C6</accession>
<comment type="caution">
    <text evidence="4">The sequence shown here is derived from an EMBL/GenBank/DDBJ whole genome shotgun (WGS) entry which is preliminary data.</text>
</comment>
<dbReference type="Proteomes" id="UP000735874">
    <property type="component" value="Unassembled WGS sequence"/>
</dbReference>
<organism evidence="4 5">
    <name type="scientific">Phytophthora cactorum</name>
    <dbReference type="NCBI Taxonomy" id="29920"/>
    <lineage>
        <taxon>Eukaryota</taxon>
        <taxon>Sar</taxon>
        <taxon>Stramenopiles</taxon>
        <taxon>Oomycota</taxon>
        <taxon>Peronosporomycetes</taxon>
        <taxon>Peronosporales</taxon>
        <taxon>Peronosporaceae</taxon>
        <taxon>Phytophthora</taxon>
    </lineage>
</organism>
<evidence type="ECO:0000313" key="2">
    <source>
        <dbReference type="EMBL" id="KAG2921967.1"/>
    </source>
</evidence>
<proteinExistence type="predicted"/>
<sequence>MEMLALNDHKIRSFLPSLRATLHARGASDLIVAPSTALAQRSAWGHSLAAG</sequence>
<name>A0A8T1I9C6_9STRA</name>
<dbReference type="EMBL" id="RCMK01000209">
    <property type="protein sequence ID" value="KAG2943971.1"/>
    <property type="molecule type" value="Genomic_DNA"/>
</dbReference>
<dbReference type="Proteomes" id="UP000774804">
    <property type="component" value="Unassembled WGS sequence"/>
</dbReference>
<evidence type="ECO:0000313" key="3">
    <source>
        <dbReference type="EMBL" id="KAG2943971.1"/>
    </source>
</evidence>
<reference evidence="4" key="1">
    <citation type="submission" date="2018-05" db="EMBL/GenBank/DDBJ databases">
        <title>Effector identification in a new, highly contiguous assembly of the strawberry crown rot pathogen Phytophthora cactorum.</title>
        <authorList>
            <person name="Armitage A.D."/>
            <person name="Nellist C.F."/>
            <person name="Bates H."/>
            <person name="Vickerstaff R.J."/>
            <person name="Harrison R.J."/>
        </authorList>
    </citation>
    <scope>NUCLEOTIDE SEQUENCE</scope>
    <source>
        <strain evidence="1">15-7</strain>
        <strain evidence="2">4032</strain>
        <strain evidence="3">4040</strain>
        <strain evidence="4">P421</strain>
    </source>
</reference>
<dbReference type="EMBL" id="RCMG01000292">
    <property type="protein sequence ID" value="KAG2857420.1"/>
    <property type="molecule type" value="Genomic_DNA"/>
</dbReference>
<evidence type="ECO:0000313" key="1">
    <source>
        <dbReference type="EMBL" id="KAG2857420.1"/>
    </source>
</evidence>
<evidence type="ECO:0000313" key="5">
    <source>
        <dbReference type="Proteomes" id="UP000760860"/>
    </source>
</evidence>
<dbReference type="Proteomes" id="UP000736787">
    <property type="component" value="Unassembled WGS sequence"/>
</dbReference>
<protein>
    <submittedName>
        <fullName evidence="4">Uncharacterized protein</fullName>
    </submittedName>
</protein>
<dbReference type="EMBL" id="RCMI01000256">
    <property type="protein sequence ID" value="KAG2921967.1"/>
    <property type="molecule type" value="Genomic_DNA"/>
</dbReference>
<dbReference type="Proteomes" id="UP000760860">
    <property type="component" value="Unassembled WGS sequence"/>
</dbReference>
<gene>
    <name evidence="1" type="ORF">PC113_g10714</name>
    <name evidence="2" type="ORF">PC115_g9366</name>
    <name evidence="3" type="ORF">PC117_g9243</name>
    <name evidence="4" type="ORF">PC129_g8357</name>
</gene>